<proteinExistence type="predicted"/>
<keyword evidence="1" id="KW-0812">Transmembrane</keyword>
<accession>A0A5J9T3E3</accession>
<keyword evidence="3" id="KW-1185">Reference proteome</keyword>
<evidence type="ECO:0000313" key="3">
    <source>
        <dbReference type="Proteomes" id="UP000324897"/>
    </source>
</evidence>
<dbReference type="EMBL" id="RWGY01000051">
    <property type="protein sequence ID" value="TVU05906.1"/>
    <property type="molecule type" value="Genomic_DNA"/>
</dbReference>
<feature type="transmembrane region" description="Helical" evidence="1">
    <location>
        <begin position="131"/>
        <end position="151"/>
    </location>
</feature>
<comment type="caution">
    <text evidence="2">The sequence shown here is derived from an EMBL/GenBank/DDBJ whole genome shotgun (WGS) entry which is preliminary data.</text>
</comment>
<dbReference type="OrthoDB" id="721454at2759"/>
<name>A0A5J9T3E3_9POAL</name>
<sequence length="211" mass="22530">MAAAAGVTAPSPRSVAASLARVLSLLAPAAADAVMCLCLAEIWLLYAGAGALEIARIAGAELLAVAVAASKVVAFCDYYLLHAFFYGAMLFVWRLDKDEADEVKHLARLVVRRQGPVVPNRLEAGWKEVRCNTVVFGMFACVALVFLMAAGEDLLAMKGSGWEATGFAMRAAGRLGKNALLCFVVLPTVALKAWRVTRPGWRSDNTFAKNP</sequence>
<gene>
    <name evidence="2" type="ORF">EJB05_49091</name>
</gene>
<evidence type="ECO:0000256" key="1">
    <source>
        <dbReference type="SAM" id="Phobius"/>
    </source>
</evidence>
<protein>
    <submittedName>
        <fullName evidence="2">Uncharacterized protein</fullName>
    </submittedName>
</protein>
<organism evidence="2 3">
    <name type="scientific">Eragrostis curvula</name>
    <name type="common">weeping love grass</name>
    <dbReference type="NCBI Taxonomy" id="38414"/>
    <lineage>
        <taxon>Eukaryota</taxon>
        <taxon>Viridiplantae</taxon>
        <taxon>Streptophyta</taxon>
        <taxon>Embryophyta</taxon>
        <taxon>Tracheophyta</taxon>
        <taxon>Spermatophyta</taxon>
        <taxon>Magnoliopsida</taxon>
        <taxon>Liliopsida</taxon>
        <taxon>Poales</taxon>
        <taxon>Poaceae</taxon>
        <taxon>PACMAD clade</taxon>
        <taxon>Chloridoideae</taxon>
        <taxon>Eragrostideae</taxon>
        <taxon>Eragrostidinae</taxon>
        <taxon>Eragrostis</taxon>
    </lineage>
</organism>
<keyword evidence="1" id="KW-1133">Transmembrane helix</keyword>
<dbReference type="Proteomes" id="UP000324897">
    <property type="component" value="Unassembled WGS sequence"/>
</dbReference>
<evidence type="ECO:0000313" key="2">
    <source>
        <dbReference type="EMBL" id="TVU05906.1"/>
    </source>
</evidence>
<keyword evidence="1" id="KW-0472">Membrane</keyword>
<dbReference type="AlphaFoldDB" id="A0A5J9T3E3"/>
<dbReference type="Gramene" id="TVU05906">
    <property type="protein sequence ID" value="TVU05906"/>
    <property type="gene ID" value="EJB05_49091"/>
</dbReference>
<feature type="transmembrane region" description="Helical" evidence="1">
    <location>
        <begin position="26"/>
        <end position="47"/>
    </location>
</feature>
<reference evidence="2 3" key="1">
    <citation type="journal article" date="2019" name="Sci. Rep.">
        <title>A high-quality genome of Eragrostis curvula grass provides insights into Poaceae evolution and supports new strategies to enhance forage quality.</title>
        <authorList>
            <person name="Carballo J."/>
            <person name="Santos B.A.C.M."/>
            <person name="Zappacosta D."/>
            <person name="Garbus I."/>
            <person name="Selva J.P."/>
            <person name="Gallo C.A."/>
            <person name="Diaz A."/>
            <person name="Albertini E."/>
            <person name="Caccamo M."/>
            <person name="Echenique V."/>
        </authorList>
    </citation>
    <scope>NUCLEOTIDE SEQUENCE [LARGE SCALE GENOMIC DNA]</scope>
    <source>
        <strain evidence="3">cv. Victoria</strain>
        <tissue evidence="2">Leaf</tissue>
    </source>
</reference>
<feature type="transmembrane region" description="Helical" evidence="1">
    <location>
        <begin position="171"/>
        <end position="194"/>
    </location>
</feature>